<reference evidence="1 2" key="1">
    <citation type="submission" date="2016-11" db="EMBL/GenBank/DDBJ databases">
        <title>Paenibacillus species isolates.</title>
        <authorList>
            <person name="Beno S.M."/>
        </authorList>
    </citation>
    <scope>NUCLEOTIDE SEQUENCE [LARGE SCALE GENOMIC DNA]</scope>
    <source>
        <strain evidence="1 2">FSL F4-0100</strain>
    </source>
</reference>
<dbReference type="Proteomes" id="UP000187074">
    <property type="component" value="Unassembled WGS sequence"/>
</dbReference>
<dbReference type="AlphaFoldDB" id="A0A1R1AZC6"/>
<name>A0A1R1AZC6_PAELA</name>
<organism evidence="1 2">
    <name type="scientific">Paenibacillus lautus</name>
    <name type="common">Bacillus lautus</name>
    <dbReference type="NCBI Taxonomy" id="1401"/>
    <lineage>
        <taxon>Bacteria</taxon>
        <taxon>Bacillati</taxon>
        <taxon>Bacillota</taxon>
        <taxon>Bacilli</taxon>
        <taxon>Bacillales</taxon>
        <taxon>Paenibacillaceae</taxon>
        <taxon>Paenibacillus</taxon>
    </lineage>
</organism>
<evidence type="ECO:0000313" key="1">
    <source>
        <dbReference type="EMBL" id="OME91397.1"/>
    </source>
</evidence>
<protein>
    <submittedName>
        <fullName evidence="1">DUF3052 domain-containing protein</fullName>
    </submittedName>
</protein>
<accession>A0A1R1AZC6</accession>
<dbReference type="EMBL" id="MRTF01000006">
    <property type="protein sequence ID" value="OME91397.1"/>
    <property type="molecule type" value="Genomic_DNA"/>
</dbReference>
<sequence length="156" mass="17687">MLETHPTVKKLQFKDLGQPVLMLNAPQAYHEVINSLQGDVHTEPRQVPYDFVQAFGTSNDELQRFAKIAASSVADNGLLWLCYPKKSSKTYRNSDCSRESITGILAEEGYEPVRQIAIDEDWSAMRYRKVELIKSMTRTFAATAKGKERTGQEDDK</sequence>
<gene>
    <name evidence="1" type="ORF">BK123_18230</name>
</gene>
<comment type="caution">
    <text evidence="1">The sequence shown here is derived from an EMBL/GenBank/DDBJ whole genome shotgun (WGS) entry which is preliminary data.</text>
</comment>
<dbReference type="RefSeq" id="WP_076323793.1">
    <property type="nucleotide sequence ID" value="NZ_MRTF01000006.1"/>
</dbReference>
<dbReference type="OrthoDB" id="9800461at2"/>
<evidence type="ECO:0000313" key="2">
    <source>
        <dbReference type="Proteomes" id="UP000187074"/>
    </source>
</evidence>
<dbReference type="STRING" id="1401.BK123_18230"/>
<proteinExistence type="predicted"/>